<gene>
    <name evidence="2" type="ORF">J2T57_002554</name>
</gene>
<evidence type="ECO:0000313" key="2">
    <source>
        <dbReference type="EMBL" id="MCP1675404.1"/>
    </source>
</evidence>
<accession>A0AAE3G5H6</accession>
<feature type="transmembrane region" description="Helical" evidence="1">
    <location>
        <begin position="6"/>
        <end position="27"/>
    </location>
</feature>
<protein>
    <submittedName>
        <fullName evidence="2">Uncharacterized protein</fullName>
    </submittedName>
</protein>
<reference evidence="2" key="1">
    <citation type="submission" date="2022-03" db="EMBL/GenBank/DDBJ databases">
        <title>Genomic Encyclopedia of Type Strains, Phase III (KMG-III): the genomes of soil and plant-associated and newly described type strains.</title>
        <authorList>
            <person name="Whitman W."/>
        </authorList>
    </citation>
    <scope>NUCLEOTIDE SEQUENCE</scope>
    <source>
        <strain evidence="2">ANL 6-2</strain>
    </source>
</reference>
<proteinExistence type="predicted"/>
<comment type="caution">
    <text evidence="2">The sequence shown here is derived from an EMBL/GenBank/DDBJ whole genome shotgun (WGS) entry which is preliminary data.</text>
</comment>
<sequence length="186" mass="21087">MYPLTAFLLAASGAMLIGLILVLAWALSRERYYERLLEAREDQYAQALKREGELSAQTNQLLEDQARARLRVQRLEERYVMRGELIRDLGLDPERIEQSRESLLGVLAILRIRIGLLLVSDLNRVALRDVTTAAGGRAGLAFRQLDDKLRGEGGPQHDQQSRQLLREMIDVSHIEKSVSDVPEPMI</sequence>
<organism evidence="2 3">
    <name type="scientific">Natronocella acetinitrilica</name>
    <dbReference type="NCBI Taxonomy" id="414046"/>
    <lineage>
        <taxon>Bacteria</taxon>
        <taxon>Pseudomonadati</taxon>
        <taxon>Pseudomonadota</taxon>
        <taxon>Gammaproteobacteria</taxon>
        <taxon>Chromatiales</taxon>
        <taxon>Ectothiorhodospiraceae</taxon>
        <taxon>Natronocella</taxon>
    </lineage>
</organism>
<keyword evidence="1" id="KW-1133">Transmembrane helix</keyword>
<dbReference type="AlphaFoldDB" id="A0AAE3G5H6"/>
<dbReference type="RefSeq" id="WP_253478833.1">
    <property type="nucleotide sequence ID" value="NZ_JALJXV010000006.1"/>
</dbReference>
<name>A0AAE3G5H6_9GAMM</name>
<evidence type="ECO:0000256" key="1">
    <source>
        <dbReference type="SAM" id="Phobius"/>
    </source>
</evidence>
<keyword evidence="1" id="KW-0812">Transmembrane</keyword>
<keyword evidence="3" id="KW-1185">Reference proteome</keyword>
<dbReference type="Proteomes" id="UP001205843">
    <property type="component" value="Unassembled WGS sequence"/>
</dbReference>
<evidence type="ECO:0000313" key="3">
    <source>
        <dbReference type="Proteomes" id="UP001205843"/>
    </source>
</evidence>
<dbReference type="EMBL" id="JALJXV010000006">
    <property type="protein sequence ID" value="MCP1675404.1"/>
    <property type="molecule type" value="Genomic_DNA"/>
</dbReference>
<keyword evidence="1" id="KW-0472">Membrane</keyword>